<dbReference type="Proteomes" id="UP000249282">
    <property type="component" value="Unassembled WGS sequence"/>
</dbReference>
<protein>
    <submittedName>
        <fullName evidence="1">Uncharacterized protein</fullName>
    </submittedName>
</protein>
<sequence length="95" mass="10662">MATDTQTAPSLGEIMIMYASILPSRCQIELESTEIIIDSRSPSVLTWLQQCRDQGIDLASNHTEAIMMWLSRAEAPRFDEVETLWGFEPVVMNGS</sequence>
<comment type="caution">
    <text evidence="1">The sequence shown here is derived from an EMBL/GenBank/DDBJ whole genome shotgun (WGS) entry which is preliminary data.</text>
</comment>
<organism evidence="1 2">
    <name type="scientific">Acinetobacter johnsonii</name>
    <dbReference type="NCBI Taxonomy" id="40214"/>
    <lineage>
        <taxon>Bacteria</taxon>
        <taxon>Pseudomonadati</taxon>
        <taxon>Pseudomonadota</taxon>
        <taxon>Gammaproteobacteria</taxon>
        <taxon>Moraxellales</taxon>
        <taxon>Moraxellaceae</taxon>
        <taxon>Acinetobacter</taxon>
    </lineage>
</organism>
<evidence type="ECO:0000313" key="1">
    <source>
        <dbReference type="EMBL" id="PZQ85148.1"/>
    </source>
</evidence>
<gene>
    <name evidence="1" type="ORF">DI542_16500</name>
</gene>
<name>A0A2W5R592_ACIJO</name>
<evidence type="ECO:0000313" key="2">
    <source>
        <dbReference type="Proteomes" id="UP000249282"/>
    </source>
</evidence>
<dbReference type="AlphaFoldDB" id="A0A2W5R592"/>
<accession>A0A2W5R592</accession>
<dbReference type="EMBL" id="QFQJ01000130">
    <property type="protein sequence ID" value="PZQ85148.1"/>
    <property type="molecule type" value="Genomic_DNA"/>
</dbReference>
<proteinExistence type="predicted"/>
<reference evidence="1 2" key="1">
    <citation type="submission" date="2017-11" db="EMBL/GenBank/DDBJ databases">
        <title>Infants hospitalized years apart are colonized by the same room-sourced microbial strains.</title>
        <authorList>
            <person name="Brooks B."/>
            <person name="Olm M.R."/>
            <person name="Firek B.A."/>
            <person name="Baker R."/>
            <person name="Thomas B.C."/>
            <person name="Morowitz M.J."/>
            <person name="Banfield J.F."/>
        </authorList>
    </citation>
    <scope>NUCLEOTIDE SEQUENCE [LARGE SCALE GENOMIC DNA]</scope>
    <source>
        <strain evidence="1">S2_003_000_R3_20</strain>
    </source>
</reference>